<organism evidence="1">
    <name type="scientific">Panicum hallii</name>
    <dbReference type="NCBI Taxonomy" id="206008"/>
    <lineage>
        <taxon>Eukaryota</taxon>
        <taxon>Viridiplantae</taxon>
        <taxon>Streptophyta</taxon>
        <taxon>Embryophyta</taxon>
        <taxon>Tracheophyta</taxon>
        <taxon>Spermatophyta</taxon>
        <taxon>Magnoliopsida</taxon>
        <taxon>Liliopsida</taxon>
        <taxon>Poales</taxon>
        <taxon>Poaceae</taxon>
        <taxon>PACMAD clade</taxon>
        <taxon>Panicoideae</taxon>
        <taxon>Panicodae</taxon>
        <taxon>Paniceae</taxon>
        <taxon>Panicinae</taxon>
        <taxon>Panicum</taxon>
        <taxon>Panicum sect. Panicum</taxon>
    </lineage>
</organism>
<dbReference type="AlphaFoldDB" id="A0A2S3HB66"/>
<dbReference type="EMBL" id="CM008048">
    <property type="protein sequence ID" value="PAN18844.1"/>
    <property type="molecule type" value="Genomic_DNA"/>
</dbReference>
<reference evidence="1" key="1">
    <citation type="submission" date="2018-04" db="EMBL/GenBank/DDBJ databases">
        <title>WGS assembly of Panicum hallii.</title>
        <authorList>
            <person name="Lovell J."/>
            <person name="Jenkins J."/>
            <person name="Lowry D."/>
            <person name="Mamidi S."/>
            <person name="Sreedasyam A."/>
            <person name="Weng X."/>
            <person name="Barry K."/>
            <person name="Bonette J."/>
            <person name="Campitelli B."/>
            <person name="Daum C."/>
            <person name="Gordon S."/>
            <person name="Gould B."/>
            <person name="Lipzen A."/>
            <person name="Macqueen A."/>
            <person name="Palacio-Mejia J."/>
            <person name="Plott C."/>
            <person name="Shakirov E."/>
            <person name="Shu S."/>
            <person name="Yoshinaga Y."/>
            <person name="Zane M."/>
            <person name="Rokhsar D."/>
            <person name="Grimwood J."/>
            <person name="Schmutz J."/>
            <person name="Juenger T."/>
        </authorList>
    </citation>
    <scope>NUCLEOTIDE SEQUENCE [LARGE SCALE GENOMIC DNA]</scope>
    <source>
        <strain evidence="1">FIL2</strain>
    </source>
</reference>
<dbReference type="Proteomes" id="UP000243499">
    <property type="component" value="Chromosome 3"/>
</dbReference>
<gene>
    <name evidence="1" type="ORF">PAHAL_3G229800</name>
</gene>
<sequence>MSSSPRSITVSTKSSWQYQNRDKGVRYMKLTTKAGTMLDARHLEAELGKEPPVLACLEPLLQAGLRGLAGGDLLVPGGERVGPSRGDVLEVDVEGVAGRHEVGEVDELDEALDPGLLRRLLGGVLADHLLGVLGEACDEAVPVGAVAGALLEHAHDHRLPASEPALEEDHGLTGLQELHHLQLLLLLLLLRRRRRVGGWGGLGRWRKMVGVGGARIK</sequence>
<proteinExistence type="predicted"/>
<evidence type="ECO:0000313" key="1">
    <source>
        <dbReference type="EMBL" id="PAN18844.1"/>
    </source>
</evidence>
<name>A0A2S3HB66_9POAL</name>
<dbReference type="Gramene" id="PAN18844">
    <property type="protein sequence ID" value="PAN18844"/>
    <property type="gene ID" value="PAHAL_3G229800"/>
</dbReference>
<accession>A0A2S3HB66</accession>
<protein>
    <submittedName>
        <fullName evidence="1">Uncharacterized protein</fullName>
    </submittedName>
</protein>